<accession>A0A3E3K0X9</accession>
<proteinExistence type="predicted"/>
<dbReference type="Pfam" id="PF19514">
    <property type="entry name" value="MobC_2"/>
    <property type="match status" value="1"/>
</dbReference>
<name>A0A3E3K0X9_9FIRM</name>
<reference evidence="1 2" key="1">
    <citation type="submission" date="2018-08" db="EMBL/GenBank/DDBJ databases">
        <title>A genome reference for cultivated species of the human gut microbiota.</title>
        <authorList>
            <person name="Zou Y."/>
            <person name="Xue W."/>
            <person name="Luo G."/>
        </authorList>
    </citation>
    <scope>NUCLEOTIDE SEQUENCE [LARGE SCALE GENOMIC DNA]</scope>
    <source>
        <strain evidence="1 2">AF37-2AT</strain>
    </source>
</reference>
<sequence>MIPAMNSCKKEKYIGIRLSEKEYQMVKSEAEHDPDCRSKSGTINISKFIRNRVLMPERNAIRVERKMEDLIFQIRKIGINIHQVTRKMDSEFGELSDIQVLKEEQKKIEDLLKELIQLYARR</sequence>
<dbReference type="EMBL" id="QVLX01000005">
    <property type="protein sequence ID" value="RGE86369.1"/>
    <property type="molecule type" value="Genomic_DNA"/>
</dbReference>
<gene>
    <name evidence="1" type="primary">mobC</name>
    <name evidence="1" type="ORF">DW016_09865</name>
</gene>
<evidence type="ECO:0000313" key="2">
    <source>
        <dbReference type="Proteomes" id="UP000261080"/>
    </source>
</evidence>
<protein>
    <submittedName>
        <fullName evidence="1">Plasmid mobilization relaxosome protein MobC</fullName>
    </submittedName>
</protein>
<dbReference type="InterPro" id="IPR045788">
    <property type="entry name" value="MobC_2"/>
</dbReference>
<dbReference type="OrthoDB" id="9796842at2"/>
<organism evidence="1 2">
    <name type="scientific">Sellimonas intestinalis</name>
    <dbReference type="NCBI Taxonomy" id="1653434"/>
    <lineage>
        <taxon>Bacteria</taxon>
        <taxon>Bacillati</taxon>
        <taxon>Bacillota</taxon>
        <taxon>Clostridia</taxon>
        <taxon>Lachnospirales</taxon>
        <taxon>Lachnospiraceae</taxon>
        <taxon>Sellimonas</taxon>
    </lineage>
</organism>
<keyword evidence="2" id="KW-1185">Reference proteome</keyword>
<evidence type="ECO:0000313" key="1">
    <source>
        <dbReference type="EMBL" id="RGE86369.1"/>
    </source>
</evidence>
<comment type="caution">
    <text evidence="1">The sequence shown here is derived from an EMBL/GenBank/DDBJ whole genome shotgun (WGS) entry which is preliminary data.</text>
</comment>
<dbReference type="AlphaFoldDB" id="A0A3E3K0X9"/>
<dbReference type="Proteomes" id="UP000261080">
    <property type="component" value="Unassembled WGS sequence"/>
</dbReference>